<name>A0A2T0LTW4_9PSEU</name>
<dbReference type="PANTHER" id="PTHR21240:SF19">
    <property type="entry name" value="CATALYTIC_ HYDROLASE"/>
    <property type="match status" value="1"/>
</dbReference>
<keyword evidence="1" id="KW-0456">Lyase</keyword>
<dbReference type="GO" id="GO:0016831">
    <property type="term" value="F:carboxy-lyase activity"/>
    <property type="evidence" value="ECO:0007669"/>
    <property type="project" value="InterPro"/>
</dbReference>
<dbReference type="EMBL" id="PVNH01000006">
    <property type="protein sequence ID" value="PRX47179.1"/>
    <property type="molecule type" value="Genomic_DNA"/>
</dbReference>
<organism evidence="3 4">
    <name type="scientific">Prauserella shujinwangii</name>
    <dbReference type="NCBI Taxonomy" id="1453103"/>
    <lineage>
        <taxon>Bacteria</taxon>
        <taxon>Bacillati</taxon>
        <taxon>Actinomycetota</taxon>
        <taxon>Actinomycetes</taxon>
        <taxon>Pseudonocardiales</taxon>
        <taxon>Pseudonocardiaceae</taxon>
        <taxon>Prauserella</taxon>
    </lineage>
</organism>
<dbReference type="PANTHER" id="PTHR21240">
    <property type="entry name" value="2-AMINO-3-CARBOXYLMUCONATE-6-SEMIALDEHYDE DECARBOXYLASE"/>
    <property type="match status" value="1"/>
</dbReference>
<protein>
    <recommendedName>
        <fullName evidence="2">Amidohydrolase-related domain-containing protein</fullName>
    </recommendedName>
</protein>
<keyword evidence="4" id="KW-1185">Reference proteome</keyword>
<dbReference type="AlphaFoldDB" id="A0A2T0LTW4"/>
<comment type="caution">
    <text evidence="3">The sequence shown here is derived from an EMBL/GenBank/DDBJ whole genome shotgun (WGS) entry which is preliminary data.</text>
</comment>
<sequence length="279" mass="30867">MADNAETSVATEGIVDAWMQQPTARFMDQPWLETLLRWTGLERRVPPVAATVAAMDEAGVSRGLLSAWHGPTGSLISNDEVAEVVRAHPGRFAGVATVDLTDPMGAVREIRRCVRELGFVAVRVVPWLWNLPPNDRRYYPVYVACVELGVPFCTQVGHTGPLCPSEPGRPIPYLDEVLLDFPELVVVGGHVGYPWIHEVLSLATKYPNFHVDTSAYVVRRLPPELVEFLRGRGRDRVLFGSNYPMLTPGRCLDGLGELGLDDEARALFLGGNARRVFRL</sequence>
<accession>A0A2T0LTW4</accession>
<gene>
    <name evidence="3" type="ORF">B0I33_106280</name>
</gene>
<dbReference type="Proteomes" id="UP000238362">
    <property type="component" value="Unassembled WGS sequence"/>
</dbReference>
<dbReference type="Gene3D" id="3.20.20.140">
    <property type="entry name" value="Metal-dependent hydrolases"/>
    <property type="match status" value="1"/>
</dbReference>
<dbReference type="InterPro" id="IPR032466">
    <property type="entry name" value="Metal_Hydrolase"/>
</dbReference>
<dbReference type="OrthoDB" id="1407586at2"/>
<evidence type="ECO:0000313" key="3">
    <source>
        <dbReference type="EMBL" id="PRX47179.1"/>
    </source>
</evidence>
<evidence type="ECO:0000259" key="2">
    <source>
        <dbReference type="Pfam" id="PF04909"/>
    </source>
</evidence>
<dbReference type="SUPFAM" id="SSF51556">
    <property type="entry name" value="Metallo-dependent hydrolases"/>
    <property type="match status" value="1"/>
</dbReference>
<dbReference type="InterPro" id="IPR006680">
    <property type="entry name" value="Amidohydro-rel"/>
</dbReference>
<dbReference type="InterPro" id="IPR032465">
    <property type="entry name" value="ACMSD"/>
</dbReference>
<evidence type="ECO:0000256" key="1">
    <source>
        <dbReference type="ARBA" id="ARBA00023239"/>
    </source>
</evidence>
<feature type="domain" description="Amidohydrolase-related" evidence="2">
    <location>
        <begin position="44"/>
        <end position="279"/>
    </location>
</feature>
<proteinExistence type="predicted"/>
<dbReference type="Pfam" id="PF04909">
    <property type="entry name" value="Amidohydro_2"/>
    <property type="match status" value="1"/>
</dbReference>
<dbReference type="GO" id="GO:0016787">
    <property type="term" value="F:hydrolase activity"/>
    <property type="evidence" value="ECO:0007669"/>
    <property type="project" value="InterPro"/>
</dbReference>
<evidence type="ECO:0000313" key="4">
    <source>
        <dbReference type="Proteomes" id="UP000238362"/>
    </source>
</evidence>
<dbReference type="RefSeq" id="WP_106179703.1">
    <property type="nucleotide sequence ID" value="NZ_PVNH01000006.1"/>
</dbReference>
<reference evidence="3 4" key="1">
    <citation type="submission" date="2018-03" db="EMBL/GenBank/DDBJ databases">
        <title>Genomic Encyclopedia of Type Strains, Phase III (KMG-III): the genomes of soil and plant-associated and newly described type strains.</title>
        <authorList>
            <person name="Whitman W."/>
        </authorList>
    </citation>
    <scope>NUCLEOTIDE SEQUENCE [LARGE SCALE GENOMIC DNA]</scope>
    <source>
        <strain evidence="3 4">CGMCC 4.7125</strain>
    </source>
</reference>